<evidence type="ECO:0000313" key="2">
    <source>
        <dbReference type="EMBL" id="KAK0722378.1"/>
    </source>
</evidence>
<evidence type="ECO:0000313" key="3">
    <source>
        <dbReference type="Proteomes" id="UP001172101"/>
    </source>
</evidence>
<feature type="region of interest" description="Disordered" evidence="1">
    <location>
        <begin position="74"/>
        <end position="173"/>
    </location>
</feature>
<accession>A0AA40AUU1</accession>
<keyword evidence="3" id="KW-1185">Reference proteome</keyword>
<organism evidence="2 3">
    <name type="scientific">Lasiosphaeria miniovina</name>
    <dbReference type="NCBI Taxonomy" id="1954250"/>
    <lineage>
        <taxon>Eukaryota</taxon>
        <taxon>Fungi</taxon>
        <taxon>Dikarya</taxon>
        <taxon>Ascomycota</taxon>
        <taxon>Pezizomycotina</taxon>
        <taxon>Sordariomycetes</taxon>
        <taxon>Sordariomycetidae</taxon>
        <taxon>Sordariales</taxon>
        <taxon>Lasiosphaeriaceae</taxon>
        <taxon>Lasiosphaeria</taxon>
    </lineage>
</organism>
<dbReference type="AlphaFoldDB" id="A0AA40AUU1"/>
<name>A0AA40AUU1_9PEZI</name>
<dbReference type="Proteomes" id="UP001172101">
    <property type="component" value="Unassembled WGS sequence"/>
</dbReference>
<dbReference type="RefSeq" id="XP_060298302.1">
    <property type="nucleotide sequence ID" value="XM_060441632.1"/>
</dbReference>
<dbReference type="EMBL" id="JAUIRO010000003">
    <property type="protein sequence ID" value="KAK0722378.1"/>
    <property type="molecule type" value="Genomic_DNA"/>
</dbReference>
<evidence type="ECO:0008006" key="4">
    <source>
        <dbReference type="Google" id="ProtNLM"/>
    </source>
</evidence>
<feature type="non-terminal residue" evidence="2">
    <location>
        <position position="1"/>
    </location>
</feature>
<feature type="compositionally biased region" description="Low complexity" evidence="1">
    <location>
        <begin position="100"/>
        <end position="140"/>
    </location>
</feature>
<reference evidence="2" key="1">
    <citation type="submission" date="2023-06" db="EMBL/GenBank/DDBJ databases">
        <title>Genome-scale phylogeny and comparative genomics of the fungal order Sordariales.</title>
        <authorList>
            <consortium name="Lawrence Berkeley National Laboratory"/>
            <person name="Hensen N."/>
            <person name="Bonometti L."/>
            <person name="Westerberg I."/>
            <person name="Brannstrom I.O."/>
            <person name="Guillou S."/>
            <person name="Cros-Aarteil S."/>
            <person name="Calhoun S."/>
            <person name="Haridas S."/>
            <person name="Kuo A."/>
            <person name="Mondo S."/>
            <person name="Pangilinan J."/>
            <person name="Riley R."/>
            <person name="LaButti K."/>
            <person name="Andreopoulos B."/>
            <person name="Lipzen A."/>
            <person name="Chen C."/>
            <person name="Yanf M."/>
            <person name="Daum C."/>
            <person name="Ng V."/>
            <person name="Clum A."/>
            <person name="Steindorff A."/>
            <person name="Ohm R."/>
            <person name="Martin F."/>
            <person name="Silar P."/>
            <person name="Natvig D."/>
            <person name="Lalanne C."/>
            <person name="Gautier V."/>
            <person name="Ament-velasquez S.L."/>
            <person name="Kruys A."/>
            <person name="Hutchinson M.I."/>
            <person name="Powell A.J."/>
            <person name="Barry K."/>
            <person name="Miller A.N."/>
            <person name="Grigoriev I.V."/>
            <person name="Debuchy R."/>
            <person name="Gladieux P."/>
            <person name="Thoren M.H."/>
            <person name="Johannesson H."/>
        </authorList>
    </citation>
    <scope>NUCLEOTIDE SEQUENCE</scope>
    <source>
        <strain evidence="2">SMH2392-1A</strain>
    </source>
</reference>
<dbReference type="GeneID" id="85324902"/>
<evidence type="ECO:0000256" key="1">
    <source>
        <dbReference type="SAM" id="MobiDB-lite"/>
    </source>
</evidence>
<protein>
    <recommendedName>
        <fullName evidence="4">PXA domain-containing protein</fullName>
    </recommendedName>
</protein>
<sequence length="263" mass="27134">LLSYGIHQYLLDPANLPPLLRNVRGALFPNNIPGKPTLMAPSSEAELLLLRRRCASALWALVPKGVGRLYFGSSRSGSHGAGAGARGRGAAVGNEEGWDPATPAPAAASASGPARLLPPKGSARQHGQQQHGHGSSASSSPDQDVATALPSQRSAPRSGGQPSTTSTADQTSAATIPAALRTSTTDASAAAVAVIKGQEAEVVGAAQDGEWALQDIEAGILDVFSDAYCNKHLMYSVVELLLVRLLPEIAENGVVNLWAERLA</sequence>
<feature type="compositionally biased region" description="Low complexity" evidence="1">
    <location>
        <begin position="163"/>
        <end position="173"/>
    </location>
</feature>
<gene>
    <name evidence="2" type="ORF">B0T26DRAFT_702504</name>
</gene>
<comment type="caution">
    <text evidence="2">The sequence shown here is derived from an EMBL/GenBank/DDBJ whole genome shotgun (WGS) entry which is preliminary data.</text>
</comment>
<proteinExistence type="predicted"/>